<dbReference type="GO" id="GO:0006673">
    <property type="term" value="P:inositol phosphoceramide metabolic process"/>
    <property type="evidence" value="ECO:0007669"/>
    <property type="project" value="InterPro"/>
</dbReference>
<dbReference type="InParanoid" id="A0A1Z5T8V0"/>
<keyword evidence="2" id="KW-1133">Transmembrane helix</keyword>
<feature type="region of interest" description="Disordered" evidence="1">
    <location>
        <begin position="297"/>
        <end position="327"/>
    </location>
</feature>
<evidence type="ECO:0008006" key="5">
    <source>
        <dbReference type="Google" id="ProtNLM"/>
    </source>
</evidence>
<comment type="caution">
    <text evidence="3">The sequence shown here is derived from an EMBL/GenBank/DDBJ whole genome shotgun (WGS) entry which is preliminary data.</text>
</comment>
<feature type="transmembrane region" description="Helical" evidence="2">
    <location>
        <begin position="57"/>
        <end position="75"/>
    </location>
</feature>
<feature type="transmembrane region" description="Helical" evidence="2">
    <location>
        <begin position="21"/>
        <end position="45"/>
    </location>
</feature>
<dbReference type="VEuPathDB" id="FungiDB:BTJ68_06253"/>
<keyword evidence="2" id="KW-0812">Transmembrane</keyword>
<feature type="compositionally biased region" description="Basic and acidic residues" evidence="1">
    <location>
        <begin position="297"/>
        <end position="310"/>
    </location>
</feature>
<dbReference type="Proteomes" id="UP000194280">
    <property type="component" value="Unassembled WGS sequence"/>
</dbReference>
<dbReference type="OrthoDB" id="3338076at2759"/>
<keyword evidence="2" id="KW-0472">Membrane</keyword>
<feature type="transmembrane region" description="Helical" evidence="2">
    <location>
        <begin position="189"/>
        <end position="213"/>
    </location>
</feature>
<evidence type="ECO:0000256" key="1">
    <source>
        <dbReference type="SAM" id="MobiDB-lite"/>
    </source>
</evidence>
<proteinExistence type="predicted"/>
<dbReference type="GO" id="GO:0070917">
    <property type="term" value="F:inositol phosphoceramide synthase regulator activity"/>
    <property type="evidence" value="ECO:0007669"/>
    <property type="project" value="InterPro"/>
</dbReference>
<dbReference type="EMBL" id="MUNK01000093">
    <property type="protein sequence ID" value="OTA32449.1"/>
    <property type="molecule type" value="Genomic_DNA"/>
</dbReference>
<sequence>MAPVLRFPRPRSFLHLISLRTATEFITFSLAINKVTGFYGILALFTGYHLNPLQLSHYIYSILVLGLICYLSPAIRQRDADGALKVVALAWLYVLDTILNSLYTTMFGLGWFILLAQHLNERTPLSTNQPPGGSTMNDTAGFTDPEHSVSEVEVVATPAPGAMSGQDAIAYGAGDSSALSGVLFQQGSMASVFVIGLLWAVRVYLCVIVLSYARSTLRQHVANASPTAYTQSDDPTMAENPFRLGREEGEGWRGQLGRFMLRFPSQRYWLGRDETEEWVRATSGRFESGRRALRIKVPEDNGLGERERRARSGTGPPVPGVKDKTQH</sequence>
<evidence type="ECO:0000313" key="4">
    <source>
        <dbReference type="Proteomes" id="UP000194280"/>
    </source>
</evidence>
<dbReference type="PANTHER" id="PTHR28077:SF1">
    <property type="entry name" value="INOSITOL PHOSPHORYLCERAMIDE SYNTHASE REGULATORY SUBUNIT KEI1"/>
    <property type="match status" value="1"/>
</dbReference>
<name>A0A1Z5T8V0_HORWE</name>
<dbReference type="GO" id="GO:0070916">
    <property type="term" value="C:inositol phosphoceramide synthase complex"/>
    <property type="evidence" value="ECO:0007669"/>
    <property type="project" value="TreeGrafter"/>
</dbReference>
<dbReference type="GO" id="GO:0000139">
    <property type="term" value="C:Golgi membrane"/>
    <property type="evidence" value="ECO:0007669"/>
    <property type="project" value="TreeGrafter"/>
</dbReference>
<feature type="transmembrane region" description="Helical" evidence="2">
    <location>
        <begin position="87"/>
        <end position="114"/>
    </location>
</feature>
<gene>
    <name evidence="3" type="ORF">BTJ68_06253</name>
</gene>
<keyword evidence="4" id="KW-1185">Reference proteome</keyword>
<organism evidence="3 4">
    <name type="scientific">Hortaea werneckii EXF-2000</name>
    <dbReference type="NCBI Taxonomy" id="1157616"/>
    <lineage>
        <taxon>Eukaryota</taxon>
        <taxon>Fungi</taxon>
        <taxon>Dikarya</taxon>
        <taxon>Ascomycota</taxon>
        <taxon>Pezizomycotina</taxon>
        <taxon>Dothideomycetes</taxon>
        <taxon>Dothideomycetidae</taxon>
        <taxon>Mycosphaerellales</taxon>
        <taxon>Teratosphaeriaceae</taxon>
        <taxon>Hortaea</taxon>
    </lineage>
</organism>
<accession>A0A1Z5T8V0</accession>
<dbReference type="Pfam" id="PF08552">
    <property type="entry name" value="Kei1"/>
    <property type="match status" value="1"/>
</dbReference>
<dbReference type="STRING" id="1157616.A0A1Z5T8V0"/>
<reference evidence="3 4" key="1">
    <citation type="submission" date="2017-01" db="EMBL/GenBank/DDBJ databases">
        <title>The recent genome duplication of the halophilic yeast Hortaea werneckii: insights from long-read sequencing.</title>
        <authorList>
            <person name="Sinha S."/>
            <person name="Flibotte S."/>
            <person name="Neira M."/>
            <person name="Lenassi M."/>
            <person name="Gostincar C."/>
            <person name="Stajich J.E."/>
            <person name="Nislow C.E."/>
        </authorList>
    </citation>
    <scope>NUCLEOTIDE SEQUENCE [LARGE SCALE GENOMIC DNA]</scope>
    <source>
        <strain evidence="3 4">EXF-2000</strain>
    </source>
</reference>
<dbReference type="InterPro" id="IPR013862">
    <property type="entry name" value="Kei1"/>
</dbReference>
<evidence type="ECO:0000256" key="2">
    <source>
        <dbReference type="SAM" id="Phobius"/>
    </source>
</evidence>
<dbReference type="PANTHER" id="PTHR28077">
    <property type="entry name" value="INOSITOL PHOSPHORYLCERAMIDE SYNTHASE REGULATORY SUBUNIT KEI1"/>
    <property type="match status" value="1"/>
</dbReference>
<dbReference type="AlphaFoldDB" id="A0A1Z5T8V0"/>
<evidence type="ECO:0000313" key="3">
    <source>
        <dbReference type="EMBL" id="OTA32449.1"/>
    </source>
</evidence>
<protein>
    <recommendedName>
        <fullName evidence="5">DUF1753-domain-containing protein</fullName>
    </recommendedName>
</protein>